<dbReference type="InterPro" id="IPR011611">
    <property type="entry name" value="PfkB_dom"/>
</dbReference>
<evidence type="ECO:0000313" key="5">
    <source>
        <dbReference type="Proteomes" id="UP000515708"/>
    </source>
</evidence>
<dbReference type="PANTHER" id="PTHR10584">
    <property type="entry name" value="SUGAR KINASE"/>
    <property type="match status" value="1"/>
</dbReference>
<gene>
    <name evidence="4" type="ORF">FVO59_09075</name>
</gene>
<dbReference type="EMBL" id="CP043732">
    <property type="protein sequence ID" value="QMU97353.1"/>
    <property type="molecule type" value="Genomic_DNA"/>
</dbReference>
<dbReference type="PRINTS" id="PR00990">
    <property type="entry name" value="RIBOKINASE"/>
</dbReference>
<evidence type="ECO:0000256" key="2">
    <source>
        <dbReference type="ARBA" id="ARBA00022777"/>
    </source>
</evidence>
<dbReference type="Pfam" id="PF00294">
    <property type="entry name" value="PfkB"/>
    <property type="match status" value="1"/>
</dbReference>
<reference evidence="4 5" key="1">
    <citation type="journal article" date="2020" name="Front. Microbiol.">
        <title>Design of Bacterial Strain-Specific qPCR Assays Using NGS Data and Publicly Available Resources and Its Application to Track Biocontrol Strains.</title>
        <authorList>
            <person name="Hernandez I."/>
            <person name="Sant C."/>
            <person name="Martinez R."/>
            <person name="Fernandez C."/>
        </authorList>
    </citation>
    <scope>NUCLEOTIDE SEQUENCE [LARGE SCALE GENOMIC DNA]</scope>
    <source>
        <strain evidence="4 5">B24</strain>
    </source>
</reference>
<organism evidence="4 5">
    <name type="scientific">Microbacterium esteraromaticum</name>
    <dbReference type="NCBI Taxonomy" id="57043"/>
    <lineage>
        <taxon>Bacteria</taxon>
        <taxon>Bacillati</taxon>
        <taxon>Actinomycetota</taxon>
        <taxon>Actinomycetes</taxon>
        <taxon>Micrococcales</taxon>
        <taxon>Microbacteriaceae</taxon>
        <taxon>Microbacterium</taxon>
    </lineage>
</organism>
<dbReference type="CDD" id="cd00287">
    <property type="entry name" value="ribokinase_pfkB_like"/>
    <property type="match status" value="1"/>
</dbReference>
<accession>A0A7D7WHI1</accession>
<dbReference type="AlphaFoldDB" id="A0A7D7WHI1"/>
<sequence length="337" mass="35816">MPGSVSIRTFIGVLSGCIVTGKRYCKHNNKTDGGSMESVAVLSHIVVDEVFDSEHRLLATEVGGAGAYAAAGASLAGEAGSTLLVSGAGREDKALLEEWCTRRQISTTGLFEVGVHSPRTRIRYFSDGEREETPVFGLEHFESHTPLPRHIPDQARPLSGVYLFHDHERSYWEEVEAFARTFTGPILWEISLDACRIEHRAEVAELMAVVDILSINETEARALSGASRLEGAIAWLQRSATTVLLRRGSQGSLVLAGGAVHVVGTAPTAAVDPTGGGNSYTGAFLACYARSGDLALASRTAAAAASAIVAAPGAPEIDDRSRRRVALAARSVTFESR</sequence>
<dbReference type="Gene3D" id="3.40.1190.20">
    <property type="match status" value="1"/>
</dbReference>
<name>A0A7D7WHI1_9MICO</name>
<keyword evidence="2" id="KW-0418">Kinase</keyword>
<dbReference type="SUPFAM" id="SSF53613">
    <property type="entry name" value="Ribokinase-like"/>
    <property type="match status" value="1"/>
</dbReference>
<evidence type="ECO:0000256" key="1">
    <source>
        <dbReference type="ARBA" id="ARBA00022679"/>
    </source>
</evidence>
<keyword evidence="1" id="KW-0808">Transferase</keyword>
<dbReference type="Proteomes" id="UP000515708">
    <property type="component" value="Chromosome"/>
</dbReference>
<evidence type="ECO:0000259" key="3">
    <source>
        <dbReference type="Pfam" id="PF00294"/>
    </source>
</evidence>
<dbReference type="InterPro" id="IPR029056">
    <property type="entry name" value="Ribokinase-like"/>
</dbReference>
<dbReference type="PANTHER" id="PTHR10584:SF166">
    <property type="entry name" value="RIBOKINASE"/>
    <property type="match status" value="1"/>
</dbReference>
<protein>
    <recommendedName>
        <fullName evidence="3">Carbohydrate kinase PfkB domain-containing protein</fullName>
    </recommendedName>
</protein>
<dbReference type="GO" id="GO:0006796">
    <property type="term" value="P:phosphate-containing compound metabolic process"/>
    <property type="evidence" value="ECO:0007669"/>
    <property type="project" value="UniProtKB-ARBA"/>
</dbReference>
<feature type="domain" description="Carbohydrate kinase PfkB" evidence="3">
    <location>
        <begin position="60"/>
        <end position="314"/>
    </location>
</feature>
<evidence type="ECO:0000313" key="4">
    <source>
        <dbReference type="EMBL" id="QMU97353.1"/>
    </source>
</evidence>
<dbReference type="InterPro" id="IPR002139">
    <property type="entry name" value="Ribo/fructo_kinase"/>
</dbReference>
<proteinExistence type="predicted"/>
<dbReference type="GO" id="GO:0016301">
    <property type="term" value="F:kinase activity"/>
    <property type="evidence" value="ECO:0007669"/>
    <property type="project" value="UniProtKB-KW"/>
</dbReference>